<dbReference type="PIRSF" id="PIRSF001112">
    <property type="entry name" value="Epoxide_hydrolase"/>
    <property type="match status" value="1"/>
</dbReference>
<keyword evidence="2" id="KW-0058">Aromatic hydrocarbons catabolism</keyword>
<sequence length="419" mass="47533">MARPTPFRIEVSDSDLDWITERVRTTRLPTGRDLPADEIWKSWGLPVEYARKLKDFWVNEYDWRRVERKLNDELEQYTMPIDHRGEDLTLHFVHHRSPAKDAIPLLIVHGWPGSVFEMKPIIRHLTHPTSPDQQAYHVVVPSLPGFGFSSYPSKPCSPLEMPDILCKLMTSLGYSRFMAQGGDWGAQIVRILATRYPTHCPAVHLNCVVNGPPNPLRQPIACLRLLLAYVAGGWGLDEYEKRMLGRMKWFLEYEAGSSAIQGTKPLTVSYGLTDSPFGMMCWLREKLEGAVGEGFEISLEDSITWAMPYIINGSPGHAEIYKWMPKGDEQSLMKALSVPIPSQVSFGASIFPNDVVYIPRWWAEGSVAQNITFWKQHEKGGHFPCFEVPEVLAEDIRTFTGALDKSTIDVLSGSNWMLE</sequence>
<keyword evidence="6" id="KW-1185">Reference proteome</keyword>
<feature type="domain" description="Epoxide hydrolase N-terminal" evidence="4">
    <location>
        <begin position="5"/>
        <end position="118"/>
    </location>
</feature>
<dbReference type="Gene3D" id="3.40.50.1820">
    <property type="entry name" value="alpha/beta hydrolase"/>
    <property type="match status" value="1"/>
</dbReference>
<dbReference type="InterPro" id="IPR016292">
    <property type="entry name" value="Epoxide_hydrolase"/>
</dbReference>
<evidence type="ECO:0000256" key="3">
    <source>
        <dbReference type="ARBA" id="ARBA00022801"/>
    </source>
</evidence>
<gene>
    <name evidence="5" type="ORF">CLO192961_LOCUS245040</name>
</gene>
<dbReference type="Proteomes" id="UP000766486">
    <property type="component" value="Unassembled WGS sequence"/>
</dbReference>
<dbReference type="InterPro" id="IPR000639">
    <property type="entry name" value="Epox_hydrolase-like"/>
</dbReference>
<dbReference type="PRINTS" id="PR00412">
    <property type="entry name" value="EPOXHYDRLASE"/>
</dbReference>
<dbReference type="EMBL" id="CABFNS010000793">
    <property type="protein sequence ID" value="VUC28723.1"/>
    <property type="molecule type" value="Genomic_DNA"/>
</dbReference>
<evidence type="ECO:0000259" key="4">
    <source>
        <dbReference type="Pfam" id="PF06441"/>
    </source>
</evidence>
<dbReference type="InterPro" id="IPR010497">
    <property type="entry name" value="Epoxide_hydro_N"/>
</dbReference>
<evidence type="ECO:0000313" key="5">
    <source>
        <dbReference type="EMBL" id="VUC28723.1"/>
    </source>
</evidence>
<keyword evidence="3" id="KW-0378">Hydrolase</keyword>
<dbReference type="PANTHER" id="PTHR21661">
    <property type="entry name" value="EPOXIDE HYDROLASE 1-RELATED"/>
    <property type="match status" value="1"/>
</dbReference>
<evidence type="ECO:0000313" key="6">
    <source>
        <dbReference type="Proteomes" id="UP000766486"/>
    </source>
</evidence>
<reference evidence="5 6" key="1">
    <citation type="submission" date="2019-06" db="EMBL/GenBank/DDBJ databases">
        <authorList>
            <person name="Broberg M."/>
        </authorList>
    </citation>
    <scope>NUCLEOTIDE SEQUENCE [LARGE SCALE GENOMIC DNA]</scope>
</reference>
<evidence type="ECO:0000256" key="2">
    <source>
        <dbReference type="ARBA" id="ARBA00022797"/>
    </source>
</evidence>
<dbReference type="SUPFAM" id="SSF53474">
    <property type="entry name" value="alpha/beta-Hydrolases"/>
    <property type="match status" value="1"/>
</dbReference>
<dbReference type="InterPro" id="IPR029058">
    <property type="entry name" value="AB_hydrolase_fold"/>
</dbReference>
<comment type="similarity">
    <text evidence="1">Belongs to the peptidase S33 family.</text>
</comment>
<name>A0ABY6UC60_BIOOC</name>
<accession>A0ABY6UC60</accession>
<dbReference type="Pfam" id="PF06441">
    <property type="entry name" value="EHN"/>
    <property type="match status" value="1"/>
</dbReference>
<evidence type="ECO:0000256" key="1">
    <source>
        <dbReference type="ARBA" id="ARBA00010088"/>
    </source>
</evidence>
<proteinExistence type="inferred from homology"/>
<dbReference type="PANTHER" id="PTHR21661:SF35">
    <property type="entry name" value="EPOXIDE HYDROLASE"/>
    <property type="match status" value="1"/>
</dbReference>
<organism evidence="5 6">
    <name type="scientific">Bionectria ochroleuca</name>
    <name type="common">Gliocladium roseum</name>
    <dbReference type="NCBI Taxonomy" id="29856"/>
    <lineage>
        <taxon>Eukaryota</taxon>
        <taxon>Fungi</taxon>
        <taxon>Dikarya</taxon>
        <taxon>Ascomycota</taxon>
        <taxon>Pezizomycotina</taxon>
        <taxon>Sordariomycetes</taxon>
        <taxon>Hypocreomycetidae</taxon>
        <taxon>Hypocreales</taxon>
        <taxon>Bionectriaceae</taxon>
        <taxon>Clonostachys</taxon>
    </lineage>
</organism>
<protein>
    <recommendedName>
        <fullName evidence="4">Epoxide hydrolase N-terminal domain-containing protein</fullName>
    </recommendedName>
</protein>
<comment type="caution">
    <text evidence="5">The sequence shown here is derived from an EMBL/GenBank/DDBJ whole genome shotgun (WGS) entry which is preliminary data.</text>
</comment>